<dbReference type="AlphaFoldDB" id="A0A4Z2GYJ6"/>
<organism evidence="1 2">
    <name type="scientific">Liparis tanakae</name>
    <name type="common">Tanaka's snailfish</name>
    <dbReference type="NCBI Taxonomy" id="230148"/>
    <lineage>
        <taxon>Eukaryota</taxon>
        <taxon>Metazoa</taxon>
        <taxon>Chordata</taxon>
        <taxon>Craniata</taxon>
        <taxon>Vertebrata</taxon>
        <taxon>Euteleostomi</taxon>
        <taxon>Actinopterygii</taxon>
        <taxon>Neopterygii</taxon>
        <taxon>Teleostei</taxon>
        <taxon>Neoteleostei</taxon>
        <taxon>Acanthomorphata</taxon>
        <taxon>Eupercaria</taxon>
        <taxon>Perciformes</taxon>
        <taxon>Cottioidei</taxon>
        <taxon>Cottales</taxon>
        <taxon>Liparidae</taxon>
        <taxon>Liparis</taxon>
    </lineage>
</organism>
<evidence type="ECO:0000313" key="1">
    <source>
        <dbReference type="EMBL" id="TNN58175.1"/>
    </source>
</evidence>
<keyword evidence="2" id="KW-1185">Reference proteome</keyword>
<dbReference type="Proteomes" id="UP000314294">
    <property type="component" value="Unassembled WGS sequence"/>
</dbReference>
<comment type="caution">
    <text evidence="1">The sequence shown here is derived from an EMBL/GenBank/DDBJ whole genome shotgun (WGS) entry which is preliminary data.</text>
</comment>
<evidence type="ECO:0000313" key="2">
    <source>
        <dbReference type="Proteomes" id="UP000314294"/>
    </source>
</evidence>
<accession>A0A4Z2GYJ6</accession>
<dbReference type="EMBL" id="SRLO01000387">
    <property type="protein sequence ID" value="TNN58175.1"/>
    <property type="molecule type" value="Genomic_DNA"/>
</dbReference>
<sequence length="105" mass="12045">MISGARYQRVATYSVRNPVWSWSGSATRAKPKSQICGGCERDGRRSMVGVRMMSLMLMMFSCLKRMRILISLRVRWQYVWCSKGLIFLMATRVLLSRSCAALITK</sequence>
<reference evidence="1 2" key="1">
    <citation type="submission" date="2019-03" db="EMBL/GenBank/DDBJ databases">
        <title>First draft genome of Liparis tanakae, snailfish: a comprehensive survey of snailfish specific genes.</title>
        <authorList>
            <person name="Kim W."/>
            <person name="Song I."/>
            <person name="Jeong J.-H."/>
            <person name="Kim D."/>
            <person name="Kim S."/>
            <person name="Ryu S."/>
            <person name="Song J.Y."/>
            <person name="Lee S.K."/>
        </authorList>
    </citation>
    <scope>NUCLEOTIDE SEQUENCE [LARGE SCALE GENOMIC DNA]</scope>
    <source>
        <tissue evidence="1">Muscle</tissue>
    </source>
</reference>
<name>A0A4Z2GYJ6_9TELE</name>
<protein>
    <submittedName>
        <fullName evidence="1">Uncharacterized protein</fullName>
    </submittedName>
</protein>
<gene>
    <name evidence="1" type="ORF">EYF80_031608</name>
</gene>
<proteinExistence type="predicted"/>